<dbReference type="Gene3D" id="3.40.960.10">
    <property type="entry name" value="VSR Endonuclease"/>
    <property type="match status" value="1"/>
</dbReference>
<feature type="region of interest" description="Disordered" evidence="1">
    <location>
        <begin position="88"/>
        <end position="126"/>
    </location>
</feature>
<organism evidence="3 4">
    <name type="scientific">Brevibacterium casei</name>
    <dbReference type="NCBI Taxonomy" id="33889"/>
    <lineage>
        <taxon>Bacteria</taxon>
        <taxon>Bacillati</taxon>
        <taxon>Actinomycetota</taxon>
        <taxon>Actinomycetes</taxon>
        <taxon>Micrococcales</taxon>
        <taxon>Brevibacteriaceae</taxon>
        <taxon>Brevibacterium</taxon>
    </lineage>
</organism>
<dbReference type="Proteomes" id="UP000595374">
    <property type="component" value="Chromosome"/>
</dbReference>
<gene>
    <name evidence="3" type="ORF">I6H47_09100</name>
</gene>
<evidence type="ECO:0000259" key="2">
    <source>
        <dbReference type="Pfam" id="PF04480"/>
    </source>
</evidence>
<protein>
    <submittedName>
        <fullName evidence="3">DUF559 domain-containing protein</fullName>
    </submittedName>
</protein>
<dbReference type="Pfam" id="PF04480">
    <property type="entry name" value="DUF559"/>
    <property type="match status" value="1"/>
</dbReference>
<evidence type="ECO:0000313" key="4">
    <source>
        <dbReference type="Proteomes" id="UP000595374"/>
    </source>
</evidence>
<accession>A0A7T3ZWR4</accession>
<evidence type="ECO:0000313" key="3">
    <source>
        <dbReference type="EMBL" id="QQB13029.1"/>
    </source>
</evidence>
<dbReference type="RefSeq" id="WP_198498259.1">
    <property type="nucleotide sequence ID" value="NZ_CP065989.1"/>
</dbReference>
<dbReference type="SUPFAM" id="SSF52980">
    <property type="entry name" value="Restriction endonuclease-like"/>
    <property type="match status" value="1"/>
</dbReference>
<dbReference type="EMBL" id="CP065989">
    <property type="protein sequence ID" value="QQB13029.1"/>
    <property type="molecule type" value="Genomic_DNA"/>
</dbReference>
<dbReference type="AlphaFoldDB" id="A0A7T3ZWR4"/>
<sequence length="367" mass="41347">MYRILTTQELNRLGFTHEDIRFARTCCLLRLSRGVYVARRVCTVERHRPLWAGIAERTHDELVEHGDNRDAINELSAKVMARRELQFQRRNARTASATDTGDSGAVGSGDSGADETTDHPNREAQSGVDVEVVSHISAALVHGLPVAYPVTHQVEVVRPGVNRRYPSLHVRGTTIPAAHWQRVGGMRVTTLERTLVDVARTYSLEISVAMIDDALRRSLTTLERIRAVVAQAVEKRNTKRVERALDLADGRRESPGESIAAVRFYQHGIVGMVPQVTFPTERQRPDIRVDFCHKGARLIVEVDGIGKLYLGSGVPREELEKERRREQWLRERGWRVIRISWKELFEEAKFNEIKHVVMASASAASAG</sequence>
<dbReference type="InterPro" id="IPR011335">
    <property type="entry name" value="Restrct_endonuc-II-like"/>
</dbReference>
<name>A0A7T3ZWR4_9MICO</name>
<feature type="domain" description="DUF559" evidence="2">
    <location>
        <begin position="289"/>
        <end position="347"/>
    </location>
</feature>
<reference evidence="3 4" key="1">
    <citation type="submission" date="2020-12" db="EMBL/GenBank/DDBJ databases">
        <title>FDA dAtabase for Regulatory Grade micrObial Sequences (FDA-ARGOS): Supporting development and validation of Infectious Disease Dx tests.</title>
        <authorList>
            <person name="Sproer C."/>
            <person name="Gronow S."/>
            <person name="Severitt S."/>
            <person name="Schroder I."/>
            <person name="Tallon L."/>
            <person name="Sadzewicz L."/>
            <person name="Zhao X."/>
            <person name="Boylan J."/>
            <person name="Ott S."/>
            <person name="Bowen H."/>
            <person name="Vavikolanu K."/>
            <person name="Mehta A."/>
            <person name="Aluvathingal J."/>
            <person name="Nadendla S."/>
            <person name="Lowell S."/>
            <person name="Myers T."/>
            <person name="Yan Y."/>
            <person name="Sichtig H."/>
        </authorList>
    </citation>
    <scope>NUCLEOTIDE SEQUENCE [LARGE SCALE GENOMIC DNA]</scope>
    <source>
        <strain evidence="3 4">FDAARGOS_990</strain>
    </source>
</reference>
<proteinExistence type="predicted"/>
<dbReference type="InterPro" id="IPR007569">
    <property type="entry name" value="DUF559"/>
</dbReference>
<evidence type="ECO:0000256" key="1">
    <source>
        <dbReference type="SAM" id="MobiDB-lite"/>
    </source>
</evidence>